<evidence type="ECO:0000313" key="1">
    <source>
        <dbReference type="EMBL" id="KAI0066179.1"/>
    </source>
</evidence>
<name>A0ACB8TCY5_9AGAM</name>
<accession>A0ACB8TCY5</accession>
<reference evidence="1" key="2">
    <citation type="journal article" date="2022" name="New Phytol.">
        <title>Evolutionary transition to the ectomycorrhizal habit in the genomes of a hyperdiverse lineage of mushroom-forming fungi.</title>
        <authorList>
            <person name="Looney B."/>
            <person name="Miyauchi S."/>
            <person name="Morin E."/>
            <person name="Drula E."/>
            <person name="Courty P.E."/>
            <person name="Kohler A."/>
            <person name="Kuo A."/>
            <person name="LaButti K."/>
            <person name="Pangilinan J."/>
            <person name="Lipzen A."/>
            <person name="Riley R."/>
            <person name="Andreopoulos W."/>
            <person name="He G."/>
            <person name="Johnson J."/>
            <person name="Nolan M."/>
            <person name="Tritt A."/>
            <person name="Barry K.W."/>
            <person name="Grigoriev I.V."/>
            <person name="Nagy L.G."/>
            <person name="Hibbett D."/>
            <person name="Henrissat B."/>
            <person name="Matheny P.B."/>
            <person name="Labbe J."/>
            <person name="Martin F.M."/>
        </authorList>
    </citation>
    <scope>NUCLEOTIDE SEQUENCE</scope>
    <source>
        <strain evidence="1">HHB10654</strain>
    </source>
</reference>
<proteinExistence type="predicted"/>
<comment type="caution">
    <text evidence="1">The sequence shown here is derived from an EMBL/GenBank/DDBJ whole genome shotgun (WGS) entry which is preliminary data.</text>
</comment>
<gene>
    <name evidence="1" type="ORF">BV25DRAFT_1912960</name>
</gene>
<organism evidence="1 2">
    <name type="scientific">Artomyces pyxidatus</name>
    <dbReference type="NCBI Taxonomy" id="48021"/>
    <lineage>
        <taxon>Eukaryota</taxon>
        <taxon>Fungi</taxon>
        <taxon>Dikarya</taxon>
        <taxon>Basidiomycota</taxon>
        <taxon>Agaricomycotina</taxon>
        <taxon>Agaricomycetes</taxon>
        <taxon>Russulales</taxon>
        <taxon>Auriscalpiaceae</taxon>
        <taxon>Artomyces</taxon>
    </lineage>
</organism>
<keyword evidence="2" id="KW-1185">Reference proteome</keyword>
<reference evidence="1" key="1">
    <citation type="submission" date="2021-03" db="EMBL/GenBank/DDBJ databases">
        <authorList>
            <consortium name="DOE Joint Genome Institute"/>
            <person name="Ahrendt S."/>
            <person name="Looney B.P."/>
            <person name="Miyauchi S."/>
            <person name="Morin E."/>
            <person name="Drula E."/>
            <person name="Courty P.E."/>
            <person name="Chicoki N."/>
            <person name="Fauchery L."/>
            <person name="Kohler A."/>
            <person name="Kuo A."/>
            <person name="Labutti K."/>
            <person name="Pangilinan J."/>
            <person name="Lipzen A."/>
            <person name="Riley R."/>
            <person name="Andreopoulos W."/>
            <person name="He G."/>
            <person name="Johnson J."/>
            <person name="Barry K.W."/>
            <person name="Grigoriev I.V."/>
            <person name="Nagy L."/>
            <person name="Hibbett D."/>
            <person name="Henrissat B."/>
            <person name="Matheny P.B."/>
            <person name="Labbe J."/>
            <person name="Martin F."/>
        </authorList>
    </citation>
    <scope>NUCLEOTIDE SEQUENCE</scope>
    <source>
        <strain evidence="1">HHB10654</strain>
    </source>
</reference>
<dbReference type="Proteomes" id="UP000814140">
    <property type="component" value="Unassembled WGS sequence"/>
</dbReference>
<sequence length="465" mass="50597">MIPNRFVFSTSSMTSEMLHSDHRPPSRSQPRRSANAVQDTAIHLLQSFARSAHALFAKRPVHVRTRRASLSFDLDTEYQDTTFSPRRQPIALSGRLPTDVTEASAAGTHSHRTSLDDSSSGLTLNVSEVQARTIAVAQGRPKSEDTDTLSGSASGRSESGEGEELQFGYSADVESSQEEEQGVATGDSVLLITRARAIMEAEESRRTAVDRRSLEVVPPTPRDGNDDSYHSRYSNPTMPPLPSLPQATFVPPPRRVSEKEKAPKYRTRPPPALPRLPPSDPNLPSHENTPPSSKSSQEGTPSSSNLSGQPKKRESPRSPFTTARRLHLSPSVDSLSLYLPRPPKNSAATPVPQMYRSTPPPRSISTPRTAYTSGPPPNAFSAPFYNPHSPPTSFSAPFHSPHSPTTPYTPSFSPEFRNPHSPPNTSVDPSDPQLLFPASVRGAGYNPFQHSRSFSDGSILPPHSA</sequence>
<dbReference type="EMBL" id="MU277193">
    <property type="protein sequence ID" value="KAI0066179.1"/>
    <property type="molecule type" value="Genomic_DNA"/>
</dbReference>
<evidence type="ECO:0000313" key="2">
    <source>
        <dbReference type="Proteomes" id="UP000814140"/>
    </source>
</evidence>
<protein>
    <submittedName>
        <fullName evidence="1">Uncharacterized protein</fullName>
    </submittedName>
</protein>